<feature type="domain" description="CNA-B" evidence="3">
    <location>
        <begin position="506"/>
        <end position="583"/>
    </location>
</feature>
<dbReference type="CDD" id="cd00222">
    <property type="entry name" value="CollagenBindB"/>
    <property type="match status" value="2"/>
</dbReference>
<organism evidence="5 6">
    <name type="scientific">Oribacterium parvum ACB1</name>
    <dbReference type="NCBI Taxonomy" id="796943"/>
    <lineage>
        <taxon>Bacteria</taxon>
        <taxon>Bacillati</taxon>
        <taxon>Bacillota</taxon>
        <taxon>Clostridia</taxon>
        <taxon>Lachnospirales</taxon>
        <taxon>Lachnospiraceae</taxon>
        <taxon>Oribacterium</taxon>
    </lineage>
</organism>
<dbReference type="Pfam" id="PF17802">
    <property type="entry name" value="SpaA"/>
    <property type="match status" value="1"/>
</dbReference>
<gene>
    <name evidence="5" type="ORF">HMPREF9625_00796</name>
</gene>
<feature type="region of interest" description="Disordered" evidence="1">
    <location>
        <begin position="591"/>
        <end position="644"/>
    </location>
</feature>
<protein>
    <recommendedName>
        <fullName evidence="7">CNA-B domain-containing protein</fullName>
    </recommendedName>
</protein>
<sequence length="721" mass="82453">MMMKVKRRLLAFFFSVLMIWQGFFFAKAEGEDSGMVSTTEEAPNKPITFSKELVNGGIQEVKDEEGEYHYLLEYVVRFNAKNLQGQHDENGYDNLIFQDSLESDMLRFFDPITISLNSTFENEEKYIPTIKKGVWKSGEYQDNNGERVFVPDPDDTENPGSSFALFEDAEGTRPAVKAHLDYDNLEYLHEHWSNNERRMQYKLGHIGANEGFEIRYFVEIIEFPEKGSKYKNKAEILNLPVKAQEHTYTVKEDADSFEGQEYSFTIEKTDKQDGSPLEGAEFLVSSLNTGYKKLVETGKDGKVTVHNLIKEYYDIEEINPPKGYKMNEEGEEREKSIVKDQFDETSEVVVHFQNEKKLKKEDSDKRDIIVEKVWHVKPGTPEPAYLPVEDFEEVDFDDEENKFNRNESFLTDGISNNRNLPYSPSVTVYLLRDGKVIREAEIDPKRYFGSGEYIFKDLPRKDEDGKEIIYTVKEKPLANYTTTITGSQDTKFTIMNNYSEGDQSMIPVTKIWRGEGPHPRKVEVILLENGKAVKSVLLNDGNDWQYHFERNKTDEYNHPIHFEVREVPVEGYEMAVENDADTGYLNVFINTKKQRQSDSDKGDETSESHENGGNSSTHPGGGSSPRGIENPLVNESADIPIPSETTAEVLGLNRFTSDTEKESGQHILGAERVPKVLGSGRGWTETSDSSAMRLYLALFLISAIGFSFTLLYEKRKPGKKR</sequence>
<dbReference type="Gene3D" id="2.60.40.1140">
    <property type="entry name" value="Collagen-binding surface protein Cna, B-type domain"/>
    <property type="match status" value="2"/>
</dbReference>
<evidence type="ECO:0008006" key="7">
    <source>
        <dbReference type="Google" id="ProtNLM"/>
    </source>
</evidence>
<dbReference type="HOGENOM" id="CLU_017815_0_0_9"/>
<dbReference type="PATRIC" id="fig|796943.3.peg.1202"/>
<feature type="domain" description="CNA-B" evidence="3">
    <location>
        <begin position="423"/>
        <end position="496"/>
    </location>
</feature>
<reference evidence="5" key="2">
    <citation type="submission" date="2013-03" db="EMBL/GenBank/DDBJ databases">
        <title>The Genome Sequence of Oribacterium sp. ACB1.</title>
        <authorList>
            <consortium name="The Broad Institute Genomics Platform"/>
            <consortium name="The Broad Institute Genome Sequencing Center for Infectious Disease"/>
            <person name="Earl A."/>
            <person name="Ward D."/>
            <person name="Feldgarden M."/>
            <person name="Gevers D."/>
            <person name="Sizova M."/>
            <person name="Hazen A."/>
            <person name="Epstein S."/>
            <person name="Walker B."/>
            <person name="Young S."/>
            <person name="Zeng Q."/>
            <person name="Gargeya S."/>
            <person name="Fitzgerald M."/>
            <person name="Haas B."/>
            <person name="Abouelleil A."/>
            <person name="Allen A.W."/>
            <person name="Alvarado L."/>
            <person name="Arachchi H.M."/>
            <person name="Berlin A.M."/>
            <person name="Chapman S.B."/>
            <person name="Gainer-Dewar J."/>
            <person name="Goldberg J."/>
            <person name="Griggs A."/>
            <person name="Gujja S."/>
            <person name="Hansen M."/>
            <person name="Howarth C."/>
            <person name="Imamovic A."/>
            <person name="Ireland A."/>
            <person name="Larimer J."/>
            <person name="McCowan C."/>
            <person name="Murphy C."/>
            <person name="Pearson M."/>
            <person name="Poon T.W."/>
            <person name="Priest M."/>
            <person name="Roberts A."/>
            <person name="Saif S."/>
            <person name="Shea T."/>
            <person name="Sisk P."/>
            <person name="Sykes S."/>
            <person name="Wortman J."/>
            <person name="Nusbaum C."/>
            <person name="Birren B."/>
        </authorList>
    </citation>
    <scope>NUCLEOTIDE SEQUENCE [LARGE SCALE GENOMIC DNA]</scope>
    <source>
        <strain evidence="5">ACB1</strain>
    </source>
</reference>
<evidence type="ECO:0000256" key="1">
    <source>
        <dbReference type="SAM" id="MobiDB-lite"/>
    </source>
</evidence>
<keyword evidence="2" id="KW-0812">Transmembrane</keyword>
<dbReference type="STRING" id="796943.HMPREF9625_00796"/>
<dbReference type="InterPro" id="IPR041033">
    <property type="entry name" value="SpaA_PFL_dom_1"/>
</dbReference>
<dbReference type="Gene3D" id="2.60.40.10">
    <property type="entry name" value="Immunoglobulins"/>
    <property type="match status" value="1"/>
</dbReference>
<dbReference type="Proteomes" id="UP000018461">
    <property type="component" value="Unassembled WGS sequence"/>
</dbReference>
<keyword evidence="2" id="KW-0472">Membrane</keyword>
<evidence type="ECO:0000313" key="5">
    <source>
        <dbReference type="EMBL" id="EHL11229.1"/>
    </source>
</evidence>
<feature type="transmembrane region" description="Helical" evidence="2">
    <location>
        <begin position="694"/>
        <end position="712"/>
    </location>
</feature>
<proteinExistence type="predicted"/>
<evidence type="ECO:0000256" key="2">
    <source>
        <dbReference type="SAM" id="Phobius"/>
    </source>
</evidence>
<dbReference type="InterPro" id="IPR013783">
    <property type="entry name" value="Ig-like_fold"/>
</dbReference>
<dbReference type="EMBL" id="AFZC02000003">
    <property type="protein sequence ID" value="EHL11229.1"/>
    <property type="molecule type" value="Genomic_DNA"/>
</dbReference>
<keyword evidence="2" id="KW-1133">Transmembrane helix</keyword>
<feature type="compositionally biased region" description="Basic and acidic residues" evidence="1">
    <location>
        <begin position="595"/>
        <end position="610"/>
    </location>
</feature>
<accession>G9WN63</accession>
<evidence type="ECO:0000259" key="4">
    <source>
        <dbReference type="Pfam" id="PF17802"/>
    </source>
</evidence>
<dbReference type="AlphaFoldDB" id="G9WN63"/>
<evidence type="ECO:0000313" key="6">
    <source>
        <dbReference type="Proteomes" id="UP000018461"/>
    </source>
</evidence>
<feature type="domain" description="SpaA-like prealbumin fold" evidence="4">
    <location>
        <begin position="263"/>
        <end position="329"/>
    </location>
</feature>
<name>G9WN63_9FIRM</name>
<dbReference type="Pfam" id="PF05738">
    <property type="entry name" value="Cna_B"/>
    <property type="match status" value="2"/>
</dbReference>
<evidence type="ECO:0000259" key="3">
    <source>
        <dbReference type="Pfam" id="PF05738"/>
    </source>
</evidence>
<keyword evidence="6" id="KW-1185">Reference proteome</keyword>
<comment type="caution">
    <text evidence="5">The sequence shown here is derived from an EMBL/GenBank/DDBJ whole genome shotgun (WGS) entry which is preliminary data.</text>
</comment>
<reference evidence="5" key="1">
    <citation type="submission" date="2011-08" db="EMBL/GenBank/DDBJ databases">
        <authorList>
            <consortium name="The Broad Institute Genome Sequencing Platform"/>
            <person name="Earl A."/>
            <person name="Ward D."/>
            <person name="Feldgarden M."/>
            <person name="Gevers D."/>
            <person name="Sizova M."/>
            <person name="Hazen A."/>
            <person name="Epstein S."/>
            <person name="Young S.K."/>
            <person name="Zeng Q."/>
            <person name="Gargeya S."/>
            <person name="Fitzgerald M."/>
            <person name="Haas B."/>
            <person name="Abouelleil A."/>
            <person name="Alvarado L."/>
            <person name="Arachchi H.M."/>
            <person name="Berlin A."/>
            <person name="Brown A."/>
            <person name="Chapman S.B."/>
            <person name="Chen Z."/>
            <person name="Dunbar C."/>
            <person name="Freedman E."/>
            <person name="Gearin G."/>
            <person name="Gellesch M."/>
            <person name="Goldberg J."/>
            <person name="Griggs A."/>
            <person name="Gujja S."/>
            <person name="Heiman D."/>
            <person name="Howarth C."/>
            <person name="Larson L."/>
            <person name="Lui A."/>
            <person name="MacDonald P.J.P."/>
            <person name="Montmayeur A."/>
            <person name="Murphy C."/>
            <person name="Neiman D."/>
            <person name="Pearson M."/>
            <person name="Priest M."/>
            <person name="Roberts A."/>
            <person name="Saif S."/>
            <person name="Shea T."/>
            <person name="Shenoy N."/>
            <person name="Sisk P."/>
            <person name="Stolte C."/>
            <person name="Sykes S."/>
            <person name="Wortman J."/>
            <person name="Nusbaum C."/>
            <person name="Birren B."/>
        </authorList>
    </citation>
    <scope>NUCLEOTIDE SEQUENCE</scope>
    <source>
        <strain evidence="5">ACB1</strain>
    </source>
</reference>
<dbReference type="SUPFAM" id="SSF49478">
    <property type="entry name" value="Cna protein B-type domain"/>
    <property type="match status" value="2"/>
</dbReference>
<dbReference type="InterPro" id="IPR008454">
    <property type="entry name" value="Collagen-bd_Cna-like_B-typ_dom"/>
</dbReference>